<evidence type="ECO:0000256" key="5">
    <source>
        <dbReference type="ARBA" id="ARBA00022741"/>
    </source>
</evidence>
<evidence type="ECO:0000256" key="3">
    <source>
        <dbReference type="ARBA" id="ARBA00022448"/>
    </source>
</evidence>
<dbReference type="EMBL" id="CP054393">
    <property type="protein sequence ID" value="QTX03235.1"/>
    <property type="molecule type" value="Genomic_DNA"/>
</dbReference>
<dbReference type="GO" id="GO:0005524">
    <property type="term" value="F:ATP binding"/>
    <property type="evidence" value="ECO:0007669"/>
    <property type="project" value="UniProtKB-KW"/>
</dbReference>
<dbReference type="GO" id="GO:0015424">
    <property type="term" value="F:ABC-type amino acid transporter activity"/>
    <property type="evidence" value="ECO:0007669"/>
    <property type="project" value="InterPro"/>
</dbReference>
<dbReference type="SUPFAM" id="SSF52540">
    <property type="entry name" value="P-loop containing nucleoside triphosphate hydrolases"/>
    <property type="match status" value="1"/>
</dbReference>
<accession>A0A975FJM7</accession>
<reference evidence="10" key="1">
    <citation type="submission" date="2020-06" db="EMBL/GenBank/DDBJ databases">
        <title>Complete genome sequence of Candidatus Phytoplasma luffae NCHU2019.</title>
        <authorList>
            <person name="Cho S.-T."/>
            <person name="Tan C.-M."/>
            <person name="Li J.-R."/>
            <person name="Chien Y.-Y."/>
            <person name="Chiu Y.-C."/>
            <person name="Yang J.-Y."/>
            <person name="Kuo C.-H."/>
        </authorList>
    </citation>
    <scope>NUCLEOTIDE SEQUENCE</scope>
    <source>
        <strain evidence="10">NCHU2019</strain>
    </source>
</reference>
<evidence type="ECO:0000313" key="11">
    <source>
        <dbReference type="Proteomes" id="UP000672038"/>
    </source>
</evidence>
<dbReference type="InterPro" id="IPR027417">
    <property type="entry name" value="P-loop_NTPase"/>
</dbReference>
<dbReference type="Gene3D" id="3.40.50.300">
    <property type="entry name" value="P-loop containing nucleotide triphosphate hydrolases"/>
    <property type="match status" value="1"/>
</dbReference>
<evidence type="ECO:0000259" key="9">
    <source>
        <dbReference type="PROSITE" id="PS50893"/>
    </source>
</evidence>
<comment type="subcellular location">
    <subcellularLocation>
        <location evidence="1">Cell membrane</location>
        <topology evidence="1">Peripheral membrane protein</topology>
    </subcellularLocation>
</comment>
<keyword evidence="7" id="KW-0029">Amino-acid transport</keyword>
<keyword evidence="11" id="KW-1185">Reference proteome</keyword>
<dbReference type="InterPro" id="IPR017871">
    <property type="entry name" value="ABC_transporter-like_CS"/>
</dbReference>
<keyword evidence="8" id="KW-0472">Membrane</keyword>
<dbReference type="Pfam" id="PF00005">
    <property type="entry name" value="ABC_tran"/>
    <property type="match status" value="1"/>
</dbReference>
<dbReference type="GO" id="GO:0016887">
    <property type="term" value="F:ATP hydrolysis activity"/>
    <property type="evidence" value="ECO:0007669"/>
    <property type="project" value="InterPro"/>
</dbReference>
<dbReference type="PROSITE" id="PS50893">
    <property type="entry name" value="ABC_TRANSPORTER_2"/>
    <property type="match status" value="1"/>
</dbReference>
<name>A0A975FJM7_LOWBP</name>
<keyword evidence="5" id="KW-0547">Nucleotide-binding</keyword>
<evidence type="ECO:0000256" key="6">
    <source>
        <dbReference type="ARBA" id="ARBA00022840"/>
    </source>
</evidence>
<comment type="similarity">
    <text evidence="2">Belongs to the ABC transporter superfamily.</text>
</comment>
<dbReference type="Proteomes" id="UP000672038">
    <property type="component" value="Chromosome"/>
</dbReference>
<dbReference type="PANTHER" id="PTHR43166:SF9">
    <property type="entry name" value="GLUTAMATE_ASPARTATE IMPORT ATP-BINDING PROTEIN GLTL"/>
    <property type="match status" value="1"/>
</dbReference>
<evidence type="ECO:0000256" key="4">
    <source>
        <dbReference type="ARBA" id="ARBA00022475"/>
    </source>
</evidence>
<dbReference type="KEGG" id="pluf:LFWB_6820"/>
<sequence>MNTLNKNITNEKINNDYLIKIKNVNKYFGPHKVLKNINLKIKKNEILTIIGHSGSGKSTLLRCLNLLEKPYSGEIWIKKQNILEPDTKLSELRTKVGMVFQSFNLFEEKTILENCCLAPIKILKISEEQAKKTAIEKLREVGLSHLANKNVNFLSGGQKQRVAIARALCMFPEILLLDEPTSALDPDASYEVLKILNNLAKNCDMTLIIVTHEMKFAKKVSHNICFMEKGIIIEKGPSKEVFTTNNFPKIKSFFEDL</sequence>
<evidence type="ECO:0000256" key="1">
    <source>
        <dbReference type="ARBA" id="ARBA00004202"/>
    </source>
</evidence>
<gene>
    <name evidence="10" type="primary">artP</name>
    <name evidence="10" type="ORF">LFWB_6820</name>
</gene>
<keyword evidence="6 10" id="KW-0067">ATP-binding</keyword>
<proteinExistence type="inferred from homology"/>
<dbReference type="PIRSF" id="PIRSF039085">
    <property type="entry name" value="ABC_ATPase_HisP"/>
    <property type="match status" value="1"/>
</dbReference>
<keyword evidence="3" id="KW-0813">Transport</keyword>
<evidence type="ECO:0000256" key="8">
    <source>
        <dbReference type="ARBA" id="ARBA00023136"/>
    </source>
</evidence>
<evidence type="ECO:0000256" key="2">
    <source>
        <dbReference type="ARBA" id="ARBA00005417"/>
    </source>
</evidence>
<dbReference type="CDD" id="cd03262">
    <property type="entry name" value="ABC_HisP_GlnQ"/>
    <property type="match status" value="1"/>
</dbReference>
<feature type="domain" description="ABC transporter" evidence="9">
    <location>
        <begin position="19"/>
        <end position="254"/>
    </location>
</feature>
<dbReference type="InterPro" id="IPR030679">
    <property type="entry name" value="ABC_ATPase_HisP-typ"/>
</dbReference>
<keyword evidence="4" id="KW-1003">Cell membrane</keyword>
<dbReference type="RefSeq" id="WP_246454217.1">
    <property type="nucleotide sequence ID" value="NZ_CP054393.1"/>
</dbReference>
<dbReference type="PROSITE" id="PS00211">
    <property type="entry name" value="ABC_TRANSPORTER_1"/>
    <property type="match status" value="1"/>
</dbReference>
<dbReference type="AlphaFoldDB" id="A0A975FJM7"/>
<evidence type="ECO:0000313" key="10">
    <source>
        <dbReference type="EMBL" id="QTX03235.1"/>
    </source>
</evidence>
<dbReference type="InterPro" id="IPR003593">
    <property type="entry name" value="AAA+_ATPase"/>
</dbReference>
<organism evidence="10 11">
    <name type="scientific">Loofah witches'-broom phytoplasma</name>
    <dbReference type="NCBI Taxonomy" id="35773"/>
    <lineage>
        <taxon>Bacteria</taxon>
        <taxon>Bacillati</taxon>
        <taxon>Mycoplasmatota</taxon>
        <taxon>Mollicutes</taxon>
        <taxon>Acholeplasmatales</taxon>
        <taxon>Acholeplasmataceae</taxon>
        <taxon>Candidatus Phytoplasma</taxon>
        <taxon>16SrVIII (Loofah witches'-broom group)</taxon>
    </lineage>
</organism>
<evidence type="ECO:0000256" key="7">
    <source>
        <dbReference type="ARBA" id="ARBA00022970"/>
    </source>
</evidence>
<dbReference type="GO" id="GO:0005886">
    <property type="term" value="C:plasma membrane"/>
    <property type="evidence" value="ECO:0007669"/>
    <property type="project" value="UniProtKB-SubCell"/>
</dbReference>
<protein>
    <submittedName>
        <fullName evidence="10">ABC-type amino acid transport system ATP-binding protein</fullName>
    </submittedName>
</protein>
<dbReference type="InterPro" id="IPR050086">
    <property type="entry name" value="MetN_ABC_transporter-like"/>
</dbReference>
<dbReference type="PANTHER" id="PTHR43166">
    <property type="entry name" value="AMINO ACID IMPORT ATP-BINDING PROTEIN"/>
    <property type="match status" value="1"/>
</dbReference>
<dbReference type="InterPro" id="IPR003439">
    <property type="entry name" value="ABC_transporter-like_ATP-bd"/>
</dbReference>
<dbReference type="SMART" id="SM00382">
    <property type="entry name" value="AAA"/>
    <property type="match status" value="1"/>
</dbReference>